<evidence type="ECO:0000256" key="3">
    <source>
        <dbReference type="PIRSR" id="PIRSR000705-3"/>
    </source>
</evidence>
<comment type="similarity">
    <text evidence="1">Belongs to the DCK/DGK family.</text>
</comment>
<keyword evidence="3" id="KW-0067">ATP-binding</keyword>
<dbReference type="AlphaFoldDB" id="A0A6I3SJF7"/>
<dbReference type="Gene3D" id="3.40.50.300">
    <property type="entry name" value="P-loop containing nucleotide triphosphate hydrolases"/>
    <property type="match status" value="1"/>
</dbReference>
<dbReference type="GO" id="GO:0005524">
    <property type="term" value="F:ATP binding"/>
    <property type="evidence" value="ECO:0007669"/>
    <property type="project" value="UniProtKB-KW"/>
</dbReference>
<feature type="domain" description="Deoxynucleoside kinase" evidence="4">
    <location>
        <begin position="24"/>
        <end position="217"/>
    </location>
</feature>
<comment type="caution">
    <text evidence="5">The sequence shown here is derived from an EMBL/GenBank/DDBJ whole genome shotgun (WGS) entry which is preliminary data.</text>
</comment>
<gene>
    <name evidence="5" type="ORF">GJ688_08405</name>
</gene>
<reference evidence="5 6" key="1">
    <citation type="submission" date="2019-11" db="EMBL/GenBank/DDBJ databases">
        <title>Whole-genome sequence of a the green, strictly anaerobic photosynthetic bacterium Heliobacillus mobilis DSM 6151.</title>
        <authorList>
            <person name="Kyndt J.A."/>
            <person name="Meyer T.E."/>
        </authorList>
    </citation>
    <scope>NUCLEOTIDE SEQUENCE [LARGE SCALE GENOMIC DNA]</scope>
    <source>
        <strain evidence="5 6">DSM 6151</strain>
    </source>
</reference>
<feature type="binding site" evidence="3">
    <location>
        <begin position="156"/>
        <end position="160"/>
    </location>
    <ligand>
        <name>ATP</name>
        <dbReference type="ChEBI" id="CHEBI:30616"/>
    </ligand>
</feature>
<dbReference type="OrthoDB" id="9776634at2"/>
<sequence length="224" mass="26455">MVKRIADPKGVRFMTLSKSGQVQLVIDGVTGVGKSTLVDLLAKDLNLVEFREMFEDENQLLHKFFHNRERWAFPMQINFLTNRFKQYREASRSNQAIMDRSIYSDAIFAKMYREQGYLTVEEYNVYENLLNSMIDGLEPPRLMVYLKVDTDEAIRRIHMRGRADEVEVERDYWALLNVFYENNYRDYKGGPLLTLDVTNLDYVHKPEDRAFILQEITRAYKAAK</sequence>
<dbReference type="InterPro" id="IPR031314">
    <property type="entry name" value="DNK_dom"/>
</dbReference>
<dbReference type="Pfam" id="PF01712">
    <property type="entry name" value="dNK"/>
    <property type="match status" value="1"/>
</dbReference>
<dbReference type="PIRSF" id="PIRSF000705">
    <property type="entry name" value="DNK"/>
    <property type="match status" value="1"/>
</dbReference>
<dbReference type="SUPFAM" id="SSF52540">
    <property type="entry name" value="P-loop containing nucleoside triphosphate hydrolases"/>
    <property type="match status" value="1"/>
</dbReference>
<feature type="active site" description="Proton acceptor" evidence="2">
    <location>
        <position position="99"/>
    </location>
</feature>
<name>A0A6I3SJF7_HELMO</name>
<dbReference type="GO" id="GO:0005737">
    <property type="term" value="C:cytoplasm"/>
    <property type="evidence" value="ECO:0007669"/>
    <property type="project" value="TreeGrafter"/>
</dbReference>
<dbReference type="InterPro" id="IPR002624">
    <property type="entry name" value="DCK/DGK"/>
</dbReference>
<feature type="binding site" evidence="3">
    <location>
        <begin position="28"/>
        <end position="36"/>
    </location>
    <ligand>
        <name>ATP</name>
        <dbReference type="ChEBI" id="CHEBI:30616"/>
    </ligand>
</feature>
<keyword evidence="6" id="KW-1185">Reference proteome</keyword>
<keyword evidence="3" id="KW-0547">Nucleotide-binding</keyword>
<dbReference type="Proteomes" id="UP000430670">
    <property type="component" value="Unassembled WGS sequence"/>
</dbReference>
<dbReference type="EMBL" id="WNKU01000007">
    <property type="protein sequence ID" value="MTV49000.1"/>
    <property type="molecule type" value="Genomic_DNA"/>
</dbReference>
<evidence type="ECO:0000256" key="2">
    <source>
        <dbReference type="PIRSR" id="PIRSR000705-1"/>
    </source>
</evidence>
<accession>A0A6I3SJF7</accession>
<proteinExistence type="inferred from homology"/>
<evidence type="ECO:0000256" key="1">
    <source>
        <dbReference type="ARBA" id="ARBA00007420"/>
    </source>
</evidence>
<evidence type="ECO:0000313" key="6">
    <source>
        <dbReference type="Proteomes" id="UP000430670"/>
    </source>
</evidence>
<dbReference type="CDD" id="cd01673">
    <property type="entry name" value="dNK"/>
    <property type="match status" value="1"/>
</dbReference>
<evidence type="ECO:0000313" key="5">
    <source>
        <dbReference type="EMBL" id="MTV49000.1"/>
    </source>
</evidence>
<dbReference type="InterPro" id="IPR050566">
    <property type="entry name" value="Deoxyribonucleoside_kinase"/>
</dbReference>
<dbReference type="PANTHER" id="PTHR10513:SF35">
    <property type="entry name" value="DEOXYADENOSINE KINASE"/>
    <property type="match status" value="1"/>
</dbReference>
<organism evidence="5 6">
    <name type="scientific">Heliobacterium mobile</name>
    <name type="common">Heliobacillus mobilis</name>
    <dbReference type="NCBI Taxonomy" id="28064"/>
    <lineage>
        <taxon>Bacteria</taxon>
        <taxon>Bacillati</taxon>
        <taxon>Bacillota</taxon>
        <taxon>Clostridia</taxon>
        <taxon>Eubacteriales</taxon>
        <taxon>Heliobacteriaceae</taxon>
        <taxon>Heliobacterium</taxon>
    </lineage>
</organism>
<dbReference type="PANTHER" id="PTHR10513">
    <property type="entry name" value="DEOXYNUCLEOSIDE KINASE"/>
    <property type="match status" value="1"/>
</dbReference>
<dbReference type="InterPro" id="IPR027417">
    <property type="entry name" value="P-loop_NTPase"/>
</dbReference>
<protein>
    <submittedName>
        <fullName evidence="5">AAA family ATPase</fullName>
    </submittedName>
</protein>
<dbReference type="GO" id="GO:0019136">
    <property type="term" value="F:deoxynucleoside kinase activity"/>
    <property type="evidence" value="ECO:0007669"/>
    <property type="project" value="InterPro"/>
</dbReference>
<evidence type="ECO:0000259" key="4">
    <source>
        <dbReference type="Pfam" id="PF01712"/>
    </source>
</evidence>